<dbReference type="InterPro" id="IPR023352">
    <property type="entry name" value="MAPEG-like_dom_sf"/>
</dbReference>
<evidence type="ECO:0000256" key="1">
    <source>
        <dbReference type="ARBA" id="ARBA00004370"/>
    </source>
</evidence>
<reference evidence="6 7" key="1">
    <citation type="submission" date="2019-04" db="EMBL/GenBank/DDBJ databases">
        <title>Alteromonas portus sp. nov., an alginate lyase-excreting marine bacterium.</title>
        <authorList>
            <person name="Huang H."/>
            <person name="Mo K."/>
            <person name="Bao S."/>
        </authorList>
    </citation>
    <scope>NUCLEOTIDE SEQUENCE [LARGE SCALE GENOMIC DNA]</scope>
    <source>
        <strain evidence="6 7">HB161718</strain>
    </source>
</reference>
<dbReference type="Proteomes" id="UP000305471">
    <property type="component" value="Unassembled WGS sequence"/>
</dbReference>
<evidence type="ECO:0000313" key="7">
    <source>
        <dbReference type="Proteomes" id="UP000305471"/>
    </source>
</evidence>
<keyword evidence="7" id="KW-1185">Reference proteome</keyword>
<feature type="transmembrane region" description="Helical" evidence="5">
    <location>
        <begin position="117"/>
        <end position="138"/>
    </location>
</feature>
<evidence type="ECO:0000256" key="4">
    <source>
        <dbReference type="ARBA" id="ARBA00023136"/>
    </source>
</evidence>
<feature type="transmembrane region" description="Helical" evidence="5">
    <location>
        <begin position="6"/>
        <end position="29"/>
    </location>
</feature>
<dbReference type="Pfam" id="PF01124">
    <property type="entry name" value="MAPEG"/>
    <property type="match status" value="1"/>
</dbReference>
<accession>A0A4V5NN01</accession>
<feature type="transmembrane region" description="Helical" evidence="5">
    <location>
        <begin position="68"/>
        <end position="93"/>
    </location>
</feature>
<gene>
    <name evidence="6" type="ORF">E5672_19320</name>
</gene>
<comment type="caution">
    <text evidence="6">The sequence shown here is derived from an EMBL/GenBank/DDBJ whole genome shotgun (WGS) entry which is preliminary data.</text>
</comment>
<dbReference type="SUPFAM" id="SSF161084">
    <property type="entry name" value="MAPEG domain-like"/>
    <property type="match status" value="1"/>
</dbReference>
<dbReference type="GO" id="GO:0016020">
    <property type="term" value="C:membrane"/>
    <property type="evidence" value="ECO:0007669"/>
    <property type="project" value="UniProtKB-SubCell"/>
</dbReference>
<proteinExistence type="predicted"/>
<dbReference type="Gene3D" id="1.20.120.550">
    <property type="entry name" value="Membrane associated eicosanoid/glutathione metabolism-like domain"/>
    <property type="match status" value="1"/>
</dbReference>
<dbReference type="InterPro" id="IPR001129">
    <property type="entry name" value="Membr-assoc_MAPEG"/>
</dbReference>
<keyword evidence="2 5" id="KW-0812">Transmembrane</keyword>
<dbReference type="RefSeq" id="WP_136783812.1">
    <property type="nucleotide sequence ID" value="NZ_SWCO01000012.1"/>
</dbReference>
<protein>
    <submittedName>
        <fullName evidence="6">MAPEG family protein</fullName>
    </submittedName>
</protein>
<dbReference type="EMBL" id="SWCO01000012">
    <property type="protein sequence ID" value="TKB00816.1"/>
    <property type="molecule type" value="Genomic_DNA"/>
</dbReference>
<keyword evidence="4 5" id="KW-0472">Membrane</keyword>
<evidence type="ECO:0000256" key="5">
    <source>
        <dbReference type="SAM" id="Phobius"/>
    </source>
</evidence>
<evidence type="ECO:0000256" key="2">
    <source>
        <dbReference type="ARBA" id="ARBA00022692"/>
    </source>
</evidence>
<name>A0A4V5NN01_9ALTE</name>
<dbReference type="OrthoDB" id="5880499at2"/>
<comment type="subcellular location">
    <subcellularLocation>
        <location evidence="1">Membrane</location>
    </subcellularLocation>
</comment>
<keyword evidence="3 5" id="KW-1133">Transmembrane helix</keyword>
<evidence type="ECO:0000256" key="3">
    <source>
        <dbReference type="ARBA" id="ARBA00022989"/>
    </source>
</evidence>
<dbReference type="AlphaFoldDB" id="A0A4V5NN01"/>
<evidence type="ECO:0000313" key="6">
    <source>
        <dbReference type="EMBL" id="TKB00816.1"/>
    </source>
</evidence>
<sequence length="141" mass="15879">MFTVYTYSIAGLLVISFTVFVQNIIAAVAHRKQSHYIPGKVSEDLSHNSFVFRSHRTFHNSLENIHQFTLPALLCIFLGASTTLLAILVWSFALSRIAHMALYYAIVTEKNPSPRSYFYMFGTVCTFGAYGLALLNLFSNI</sequence>
<organism evidence="6 7">
    <name type="scientific">Alteromonas portus</name>
    <dbReference type="NCBI Taxonomy" id="2565549"/>
    <lineage>
        <taxon>Bacteria</taxon>
        <taxon>Pseudomonadati</taxon>
        <taxon>Pseudomonadota</taxon>
        <taxon>Gammaproteobacteria</taxon>
        <taxon>Alteromonadales</taxon>
        <taxon>Alteromonadaceae</taxon>
        <taxon>Alteromonas/Salinimonas group</taxon>
        <taxon>Alteromonas</taxon>
    </lineage>
</organism>